<feature type="region of interest" description="Disordered" evidence="1">
    <location>
        <begin position="93"/>
        <end position="183"/>
    </location>
</feature>
<dbReference type="AlphaFoldDB" id="A0A1T4VTP9"/>
<dbReference type="SUPFAM" id="SSF54106">
    <property type="entry name" value="LysM domain"/>
    <property type="match status" value="1"/>
</dbReference>
<dbReference type="SMART" id="SM00257">
    <property type="entry name" value="LysM"/>
    <property type="match status" value="1"/>
</dbReference>
<dbReference type="Proteomes" id="UP000190460">
    <property type="component" value="Unassembled WGS sequence"/>
</dbReference>
<feature type="compositionally biased region" description="Low complexity" evidence="1">
    <location>
        <begin position="107"/>
        <end position="118"/>
    </location>
</feature>
<keyword evidence="2" id="KW-0732">Signal</keyword>
<feature type="compositionally biased region" description="Low complexity" evidence="1">
    <location>
        <begin position="240"/>
        <end position="267"/>
    </location>
</feature>
<evidence type="ECO:0000259" key="3">
    <source>
        <dbReference type="PROSITE" id="PS51782"/>
    </source>
</evidence>
<accession>A0A1T4VTP9</accession>
<evidence type="ECO:0000313" key="5">
    <source>
        <dbReference type="Proteomes" id="UP000190460"/>
    </source>
</evidence>
<dbReference type="PROSITE" id="PS51782">
    <property type="entry name" value="LYSM"/>
    <property type="match status" value="1"/>
</dbReference>
<reference evidence="4 5" key="1">
    <citation type="submission" date="2017-02" db="EMBL/GenBank/DDBJ databases">
        <authorList>
            <person name="Peterson S.W."/>
        </authorList>
    </citation>
    <scope>NUCLEOTIDE SEQUENCE [LARGE SCALE GENOMIC DNA]</scope>
    <source>
        <strain evidence="4 5">ATCC 49788</strain>
    </source>
</reference>
<sequence length="339" mass="34683">MDRTIKLLAASSVVMLTMTACAPGYSPYGSSGTGSTYDAGSSNYGGGGATKEAVTHSHGGKVHSHALPGTGLRHTHATGGGYGGGGYTGGGGGTTYVAPPRNPNPYPQQYNPGNNNGGVPHSHCGRVHSHPLPSQGLAHTHGNPACPAGSASGGGSANAGQYNNQQGGGNPQQGNNSGYDYAYGGNTNNGGGSSSTYDYSGQAGNGTATNNNSYYNYGEAGSATNNNNSNYYDSTQPKAPSNYYDNNSNTNYDYSSPSSNSYSSGNTANTDPYASGGSSSGGSFAPNNYSGGNTYTVKRGDTVFQVMRNTGVYWKDIIRLNNLQAPNYQINPGQSLRLK</sequence>
<proteinExistence type="predicted"/>
<feature type="domain" description="LysM" evidence="3">
    <location>
        <begin position="293"/>
        <end position="338"/>
    </location>
</feature>
<dbReference type="CDD" id="cd00118">
    <property type="entry name" value="LysM"/>
    <property type="match status" value="1"/>
</dbReference>
<feature type="region of interest" description="Disordered" evidence="1">
    <location>
        <begin position="224"/>
        <end position="284"/>
    </location>
</feature>
<dbReference type="InterPro" id="IPR036779">
    <property type="entry name" value="LysM_dom_sf"/>
</dbReference>
<dbReference type="InterPro" id="IPR018392">
    <property type="entry name" value="LysM"/>
</dbReference>
<dbReference type="RefSeq" id="WP_078920731.1">
    <property type="nucleotide sequence ID" value="NZ_FUYB01000001.1"/>
</dbReference>
<evidence type="ECO:0000256" key="1">
    <source>
        <dbReference type="SAM" id="MobiDB-lite"/>
    </source>
</evidence>
<feature type="compositionally biased region" description="Low complexity" evidence="1">
    <location>
        <begin position="172"/>
        <end position="183"/>
    </location>
</feature>
<feature type="signal peptide" evidence="2">
    <location>
        <begin position="1"/>
        <end position="22"/>
    </location>
</feature>
<organism evidence="4 5">
    <name type="scientific">Thiothrix eikelboomii</name>
    <dbReference type="NCBI Taxonomy" id="92487"/>
    <lineage>
        <taxon>Bacteria</taxon>
        <taxon>Pseudomonadati</taxon>
        <taxon>Pseudomonadota</taxon>
        <taxon>Gammaproteobacteria</taxon>
        <taxon>Thiotrichales</taxon>
        <taxon>Thiotrichaceae</taxon>
        <taxon>Thiothrix</taxon>
    </lineage>
</organism>
<dbReference type="Gene3D" id="3.10.350.10">
    <property type="entry name" value="LysM domain"/>
    <property type="match status" value="1"/>
</dbReference>
<gene>
    <name evidence="4" type="ORF">SAMN02745130_00226</name>
</gene>
<name>A0A1T4VTP9_9GAMM</name>
<dbReference type="PROSITE" id="PS51257">
    <property type="entry name" value="PROKAR_LIPOPROTEIN"/>
    <property type="match status" value="1"/>
</dbReference>
<keyword evidence="5" id="KW-1185">Reference proteome</keyword>
<dbReference type="EMBL" id="FUYB01000001">
    <property type="protein sequence ID" value="SKA68208.1"/>
    <property type="molecule type" value="Genomic_DNA"/>
</dbReference>
<dbReference type="OrthoDB" id="9793746at2"/>
<evidence type="ECO:0000313" key="4">
    <source>
        <dbReference type="EMBL" id="SKA68208.1"/>
    </source>
</evidence>
<dbReference type="STRING" id="92487.SAMN02745130_00226"/>
<protein>
    <submittedName>
        <fullName evidence="4">LysM domain-containing protein</fullName>
    </submittedName>
</protein>
<feature type="chain" id="PRO_5013114960" evidence="2">
    <location>
        <begin position="23"/>
        <end position="339"/>
    </location>
</feature>
<dbReference type="Pfam" id="PF01476">
    <property type="entry name" value="LysM"/>
    <property type="match status" value="1"/>
</dbReference>
<evidence type="ECO:0000256" key="2">
    <source>
        <dbReference type="SAM" id="SignalP"/>
    </source>
</evidence>